<reference evidence="2" key="1">
    <citation type="submission" date="2020-12" db="EMBL/GenBank/DDBJ databases">
        <title>Taurinivorans muris gen. nov., sp. nov., fundamental and realized metabolic niche of a ubiquitous sulfidogenic bacterium in the murine intestine.</title>
        <authorList>
            <person name="Ye H."/>
            <person name="Hanson B.T."/>
            <person name="Loy A."/>
        </authorList>
    </citation>
    <scope>NUCLEOTIDE SEQUENCE</scope>
    <source>
        <strain evidence="2">LT0009</strain>
    </source>
</reference>
<dbReference type="CDD" id="cd14797">
    <property type="entry name" value="DUF302"/>
    <property type="match status" value="1"/>
</dbReference>
<dbReference type="PANTHER" id="PTHR38342:SF2">
    <property type="entry name" value="INNER MEMBRANE OR EXPORTED"/>
    <property type="match status" value="1"/>
</dbReference>
<dbReference type="SUPFAM" id="SSF103247">
    <property type="entry name" value="TT1751-like"/>
    <property type="match status" value="1"/>
</dbReference>
<dbReference type="InterPro" id="IPR005180">
    <property type="entry name" value="DUF302"/>
</dbReference>
<proteinExistence type="predicted"/>
<dbReference type="EMBL" id="CP065938">
    <property type="protein sequence ID" value="UWX06011.1"/>
    <property type="molecule type" value="Genomic_DNA"/>
</dbReference>
<organism evidence="2 3">
    <name type="scientific">Taurinivorans muris</name>
    <dbReference type="NCBI Taxonomy" id="2787751"/>
    <lineage>
        <taxon>Bacteria</taxon>
        <taxon>Pseudomonadati</taxon>
        <taxon>Thermodesulfobacteriota</taxon>
        <taxon>Desulfovibrionia</taxon>
        <taxon>Desulfovibrionales</taxon>
        <taxon>Desulfovibrionaceae</taxon>
        <taxon>Taurinivorans</taxon>
    </lineage>
</organism>
<gene>
    <name evidence="2" type="ORF">JBF11_01425</name>
</gene>
<dbReference type="Gene3D" id="3.30.310.70">
    <property type="entry name" value="TT1751-like domain"/>
    <property type="match status" value="1"/>
</dbReference>
<evidence type="ECO:0000259" key="1">
    <source>
        <dbReference type="Pfam" id="PF03625"/>
    </source>
</evidence>
<sequence>MLSNRQNGIIRKKIDGDFEEIWKRLLDIVAAEKIPVFAVIDHKSNALQVGLDMTDARVLIFGNPAVGTVLMQSNPEIALDLPLKFLVWKSSDGVILSWNSPTWLAERFEMNPNMEVVKKINNLLEKLSDIIAAV</sequence>
<feature type="domain" description="DUF302" evidence="1">
    <location>
        <begin position="40"/>
        <end position="101"/>
    </location>
</feature>
<dbReference type="Proteomes" id="UP001058120">
    <property type="component" value="Chromosome"/>
</dbReference>
<protein>
    <submittedName>
        <fullName evidence="2">DUF302 domain-containing protein</fullName>
    </submittedName>
</protein>
<accession>A0ABY5Y1S2</accession>
<dbReference type="Pfam" id="PF03625">
    <property type="entry name" value="DUF302"/>
    <property type="match status" value="1"/>
</dbReference>
<dbReference type="RefSeq" id="WP_334315608.1">
    <property type="nucleotide sequence ID" value="NZ_CP065938.1"/>
</dbReference>
<name>A0ABY5Y1S2_9BACT</name>
<dbReference type="InterPro" id="IPR035923">
    <property type="entry name" value="TT1751-like_sf"/>
</dbReference>
<dbReference type="PANTHER" id="PTHR38342">
    <property type="entry name" value="SLR5037 PROTEIN"/>
    <property type="match status" value="1"/>
</dbReference>
<evidence type="ECO:0000313" key="2">
    <source>
        <dbReference type="EMBL" id="UWX06011.1"/>
    </source>
</evidence>
<keyword evidence="3" id="KW-1185">Reference proteome</keyword>
<evidence type="ECO:0000313" key="3">
    <source>
        <dbReference type="Proteomes" id="UP001058120"/>
    </source>
</evidence>